<dbReference type="PANTHER" id="PTHR31616">
    <property type="entry name" value="TREHALASE"/>
    <property type="match status" value="1"/>
</dbReference>
<comment type="caution">
    <text evidence="3">The sequence shown here is derived from an EMBL/GenBank/DDBJ whole genome shotgun (WGS) entry which is preliminary data.</text>
</comment>
<dbReference type="InterPro" id="IPR045582">
    <property type="entry name" value="Trehalase-like_N"/>
</dbReference>
<evidence type="ECO:0000313" key="4">
    <source>
        <dbReference type="Proteomes" id="UP001597469"/>
    </source>
</evidence>
<dbReference type="Pfam" id="PF00723">
    <property type="entry name" value="Glyco_hydro_15"/>
    <property type="match status" value="1"/>
</dbReference>
<evidence type="ECO:0000259" key="2">
    <source>
        <dbReference type="Pfam" id="PF19291"/>
    </source>
</evidence>
<organism evidence="3 4">
    <name type="scientific">Spirosoma soli</name>
    <dbReference type="NCBI Taxonomy" id="1770529"/>
    <lineage>
        <taxon>Bacteria</taxon>
        <taxon>Pseudomonadati</taxon>
        <taxon>Bacteroidota</taxon>
        <taxon>Cytophagia</taxon>
        <taxon>Cytophagales</taxon>
        <taxon>Cytophagaceae</taxon>
        <taxon>Spirosoma</taxon>
    </lineage>
</organism>
<sequence>MSPGTYQPIGNYGIIGNLHTVALVSMAGSIDFMCFTRFDSPSVFASLLDAEKGGFFDISPQIDDVETKQLYLPDTPVLLTRFLSDQGVAELTDFMPVKTAETNCVLVRNVVVTRGKVPFRMRCLPRFDYARAEHRVEGGPHEVTFTSLANSQSSFRLMSNVPLVIDGKDVYAEFTLGEKEHAHFVIESSSDEVKRSVDDALHHYTTTGFDNTVNYWKTWVGKSKYTGRWREMVNRSAMTLKLLTSFQFGSTVAAPTFGLPSVIGGHRNWDYRYTWIRDAAFVMYAFLRLGYQEEASAFMQWIEKELGAIDEVGETLQLMYTLDGERELPEQELNHLEGYRQSAPVRIGNGAYSQFQLDIYGELMDSIYLHDKYHGAVTYSFWQKMEPQIEYVCDNWQRADHGIWEVRGEECEFLQSRLMCWVALDRAIKVVDHRAFPAPVERWRQVRDDIYRDIYTNFWSEEKQAFVQSKGSNTLDAAVLLMPLVRFIHPHEPRWLSTLEAIEQELVSDSLVYRYRLDSGAQDGLEGEEGTFSMCSFWYVECLSRAGQVEKARLLFEKMLGYANHLGLFAEQLGRRGEHLGNFPQAFTHLGLISAAFDLNRRLDSFQEY</sequence>
<dbReference type="PANTHER" id="PTHR31616:SF0">
    <property type="entry name" value="GLUCAN 1,4-ALPHA-GLUCOSIDASE"/>
    <property type="match status" value="1"/>
</dbReference>
<evidence type="ECO:0000259" key="1">
    <source>
        <dbReference type="Pfam" id="PF00723"/>
    </source>
</evidence>
<dbReference type="GO" id="GO:0016787">
    <property type="term" value="F:hydrolase activity"/>
    <property type="evidence" value="ECO:0007669"/>
    <property type="project" value="UniProtKB-KW"/>
</dbReference>
<dbReference type="InterPro" id="IPR008928">
    <property type="entry name" value="6-hairpin_glycosidase_sf"/>
</dbReference>
<dbReference type="Pfam" id="PF19291">
    <property type="entry name" value="TREH_N"/>
    <property type="match status" value="1"/>
</dbReference>
<dbReference type="EMBL" id="JBHULN010000003">
    <property type="protein sequence ID" value="MFD2570425.1"/>
    <property type="molecule type" value="Genomic_DNA"/>
</dbReference>
<dbReference type="InterPro" id="IPR011613">
    <property type="entry name" value="GH15-like"/>
</dbReference>
<gene>
    <name evidence="3" type="ORF">ACFSUS_07255</name>
</gene>
<reference evidence="4" key="1">
    <citation type="journal article" date="2019" name="Int. J. Syst. Evol. Microbiol.">
        <title>The Global Catalogue of Microorganisms (GCM) 10K type strain sequencing project: providing services to taxonomists for standard genome sequencing and annotation.</title>
        <authorList>
            <consortium name="The Broad Institute Genomics Platform"/>
            <consortium name="The Broad Institute Genome Sequencing Center for Infectious Disease"/>
            <person name="Wu L."/>
            <person name="Ma J."/>
        </authorList>
    </citation>
    <scope>NUCLEOTIDE SEQUENCE [LARGE SCALE GENOMIC DNA]</scope>
    <source>
        <strain evidence="4">KCTC 42805</strain>
    </source>
</reference>
<protein>
    <submittedName>
        <fullName evidence="3">Glycoside hydrolase family 15 protein</fullName>
    </submittedName>
</protein>
<dbReference type="Proteomes" id="UP001597469">
    <property type="component" value="Unassembled WGS sequence"/>
</dbReference>
<evidence type="ECO:0000313" key="3">
    <source>
        <dbReference type="EMBL" id="MFD2570425.1"/>
    </source>
</evidence>
<keyword evidence="4" id="KW-1185">Reference proteome</keyword>
<dbReference type="SUPFAM" id="SSF48208">
    <property type="entry name" value="Six-hairpin glycosidases"/>
    <property type="match status" value="1"/>
</dbReference>
<keyword evidence="3" id="KW-0378">Hydrolase</keyword>
<accession>A0ABW5M043</accession>
<name>A0ABW5M043_9BACT</name>
<proteinExistence type="predicted"/>
<dbReference type="RefSeq" id="WP_381521084.1">
    <property type="nucleotide sequence ID" value="NZ_JBHULN010000003.1"/>
</dbReference>
<feature type="domain" description="GH15-like" evidence="1">
    <location>
        <begin position="230"/>
        <end position="596"/>
    </location>
</feature>
<dbReference type="Gene3D" id="1.50.10.10">
    <property type="match status" value="1"/>
</dbReference>
<feature type="domain" description="Trehalase-like N-terminal" evidence="2">
    <location>
        <begin position="7"/>
        <end position="142"/>
    </location>
</feature>
<dbReference type="InterPro" id="IPR012341">
    <property type="entry name" value="6hp_glycosidase-like_sf"/>
</dbReference>